<evidence type="ECO:0000313" key="1">
    <source>
        <dbReference type="EMBL" id="GAH22178.1"/>
    </source>
</evidence>
<accession>X1FN32</accession>
<reference evidence="1" key="1">
    <citation type="journal article" date="2014" name="Front. Microbiol.">
        <title>High frequency of phylogenetically diverse reductive dehalogenase-homologous genes in deep subseafloor sedimentary metagenomes.</title>
        <authorList>
            <person name="Kawai M."/>
            <person name="Futagami T."/>
            <person name="Toyoda A."/>
            <person name="Takaki Y."/>
            <person name="Nishi S."/>
            <person name="Hori S."/>
            <person name="Arai W."/>
            <person name="Tsubouchi T."/>
            <person name="Morono Y."/>
            <person name="Uchiyama I."/>
            <person name="Ito T."/>
            <person name="Fujiyama A."/>
            <person name="Inagaki F."/>
            <person name="Takami H."/>
        </authorList>
    </citation>
    <scope>NUCLEOTIDE SEQUENCE</scope>
    <source>
        <strain evidence="1">Expedition CK06-06</strain>
    </source>
</reference>
<feature type="non-terminal residue" evidence="1">
    <location>
        <position position="1"/>
    </location>
</feature>
<name>X1FN32_9ZZZZ</name>
<comment type="caution">
    <text evidence="1">The sequence shown here is derived from an EMBL/GenBank/DDBJ whole genome shotgun (WGS) entry which is preliminary data.</text>
</comment>
<dbReference type="AlphaFoldDB" id="X1FN32"/>
<protein>
    <submittedName>
        <fullName evidence="1">Uncharacterized protein</fullName>
    </submittedName>
</protein>
<gene>
    <name evidence="1" type="ORF">S01H4_67351</name>
</gene>
<sequence>NPIKEGELDDTVIVVKEHEQCPGDEAVQAVISETG</sequence>
<proteinExistence type="predicted"/>
<feature type="non-terminal residue" evidence="1">
    <location>
        <position position="35"/>
    </location>
</feature>
<organism evidence="1">
    <name type="scientific">marine sediment metagenome</name>
    <dbReference type="NCBI Taxonomy" id="412755"/>
    <lineage>
        <taxon>unclassified sequences</taxon>
        <taxon>metagenomes</taxon>
        <taxon>ecological metagenomes</taxon>
    </lineage>
</organism>
<dbReference type="EMBL" id="BART01042314">
    <property type="protein sequence ID" value="GAH22178.1"/>
    <property type="molecule type" value="Genomic_DNA"/>
</dbReference>